<dbReference type="InterPro" id="IPR020845">
    <property type="entry name" value="AMP-binding_CS"/>
</dbReference>
<keyword evidence="2" id="KW-0436">Ligase</keyword>
<dbReference type="PROSITE" id="PS00455">
    <property type="entry name" value="AMP_BINDING"/>
    <property type="match status" value="1"/>
</dbReference>
<dbReference type="Pfam" id="PF00501">
    <property type="entry name" value="AMP-binding"/>
    <property type="match status" value="1"/>
</dbReference>
<accession>A0A2V1IZT1</accession>
<dbReference type="InterPro" id="IPR042099">
    <property type="entry name" value="ANL_N_sf"/>
</dbReference>
<keyword evidence="3" id="KW-1185">Reference proteome</keyword>
<comment type="caution">
    <text evidence="2">The sequence shown here is derived from an EMBL/GenBank/DDBJ whole genome shotgun (WGS) entry which is preliminary data.</text>
</comment>
<evidence type="ECO:0000259" key="1">
    <source>
        <dbReference type="Pfam" id="PF00501"/>
    </source>
</evidence>
<reference evidence="3" key="1">
    <citation type="submission" date="2018-02" db="EMBL/GenBank/DDBJ databases">
        <authorList>
            <person name="Clavel T."/>
            <person name="Strowig T."/>
        </authorList>
    </citation>
    <scope>NUCLEOTIDE SEQUENCE [LARGE SCALE GENOMIC DNA]</scope>
    <source>
        <strain evidence="3">DSM 100764</strain>
    </source>
</reference>
<dbReference type="InterPro" id="IPR000873">
    <property type="entry name" value="AMP-dep_synth/lig_dom"/>
</dbReference>
<dbReference type="InterPro" id="IPR045851">
    <property type="entry name" value="AMP-bd_C_sf"/>
</dbReference>
<dbReference type="Proteomes" id="UP000244925">
    <property type="component" value="Unassembled WGS sequence"/>
</dbReference>
<feature type="domain" description="AMP-dependent synthetase/ligase" evidence="1">
    <location>
        <begin position="15"/>
        <end position="410"/>
    </location>
</feature>
<protein>
    <submittedName>
        <fullName evidence="2">Long-chain fatty acid--CoA ligase</fullName>
    </submittedName>
</protein>
<evidence type="ECO:0000313" key="3">
    <source>
        <dbReference type="Proteomes" id="UP000244925"/>
    </source>
</evidence>
<evidence type="ECO:0000313" key="2">
    <source>
        <dbReference type="EMBL" id="PWB09132.1"/>
    </source>
</evidence>
<gene>
    <name evidence="2" type="ORF">C5O25_02490</name>
</gene>
<proteinExistence type="predicted"/>
<organism evidence="2 3">
    <name type="scientific">Paramuribaculum intestinale</name>
    <dbReference type="NCBI Taxonomy" id="2094151"/>
    <lineage>
        <taxon>Bacteria</taxon>
        <taxon>Pseudomonadati</taxon>
        <taxon>Bacteroidota</taxon>
        <taxon>Bacteroidia</taxon>
        <taxon>Bacteroidales</taxon>
        <taxon>Muribaculaceae</taxon>
        <taxon>Paramuribaculum</taxon>
    </lineage>
</organism>
<dbReference type="PANTHER" id="PTHR24096:SF420">
    <property type="entry name" value="LONG-CHAIN-FATTY-ACID--COA LIGASE-RELATED"/>
    <property type="match status" value="1"/>
</dbReference>
<sequence length="552" mass="62032">MQHHDSLNAYISQSVRENWEQLALTDFNGVSYQYKDVARKIAKLHLLFEQAGVNPGDRIALCGRNSSQWAVAFLSVITYGAVVVPILNEFKPDNIHHLVTHSESKLFFVDTAVWENLDSDCMGGILGAIAIGDYSLLMSRSRELTQARANLNRIFGEKYPERFGAGDFTVALTRPDDLTLINYTSGSTGFSKGVMLPERSLWSNVEFTIDRLDFLEAGDGIVCMLPLAHMYGLTIDLLHPFVKGCHIHFLTRTPSPRVIMEAFAAVRPKMIVSVPLIIEKIIKTKVFPLLEKPMMKLLMHVPFVDSRLLSKIKDRLTDTFGGNVVELIIGGAALNKDVEEFLRRIEFPFTVGYGMTECGPLISYAPWREARPGSCGRVVDRMEARVDSPDGETVPGVIWVKGANVMLGYYKNEEATKQAFGPDGWMTTGDIGCIDSDNFIYLRGRDKNMILGPSGQNIYPEEIEQKLNNMLFVSESVVIDDGGRLLALIHPDLDLLTQHHTGADELKQIMADNIAQLNKELPAYSQISRFDLMDEEFEKTPKRSIKRYLYQR</sequence>
<dbReference type="PANTHER" id="PTHR24096">
    <property type="entry name" value="LONG-CHAIN-FATTY-ACID--COA LIGASE"/>
    <property type="match status" value="1"/>
</dbReference>
<dbReference type="EMBL" id="PUBV01000003">
    <property type="protein sequence ID" value="PWB09132.1"/>
    <property type="molecule type" value="Genomic_DNA"/>
</dbReference>
<dbReference type="RefSeq" id="WP_107035153.1">
    <property type="nucleotide sequence ID" value="NZ_CAOMDK010000005.1"/>
</dbReference>
<dbReference type="GeneID" id="93423347"/>
<name>A0A2V1IZT1_9BACT</name>
<dbReference type="Pfam" id="PF23562">
    <property type="entry name" value="AMP-binding_C_3"/>
    <property type="match status" value="1"/>
</dbReference>
<dbReference type="GO" id="GO:0016405">
    <property type="term" value="F:CoA-ligase activity"/>
    <property type="evidence" value="ECO:0007669"/>
    <property type="project" value="TreeGrafter"/>
</dbReference>
<dbReference type="Gene3D" id="3.30.300.30">
    <property type="match status" value="1"/>
</dbReference>
<dbReference type="AlphaFoldDB" id="A0A2V1IZT1"/>
<dbReference type="SUPFAM" id="SSF56801">
    <property type="entry name" value="Acetyl-CoA synthetase-like"/>
    <property type="match status" value="1"/>
</dbReference>
<dbReference type="Gene3D" id="3.40.50.12780">
    <property type="entry name" value="N-terminal domain of ligase-like"/>
    <property type="match status" value="1"/>
</dbReference>